<dbReference type="PANTHER" id="PTHR45625:SF4">
    <property type="entry name" value="PEPTIDYLPROLYL ISOMERASE DOMAIN AND WD REPEAT-CONTAINING PROTEIN 1"/>
    <property type="match status" value="1"/>
</dbReference>
<protein>
    <recommendedName>
        <fullName evidence="2 5">peptidylprolyl isomerase</fullName>
        <ecNumber evidence="2 5">5.2.1.8</ecNumber>
    </recommendedName>
</protein>
<evidence type="ECO:0000256" key="3">
    <source>
        <dbReference type="ARBA" id="ARBA00023110"/>
    </source>
</evidence>
<dbReference type="InterPro" id="IPR029000">
    <property type="entry name" value="Cyclophilin-like_dom_sf"/>
</dbReference>
<keyword evidence="10" id="KW-1185">Reference proteome</keyword>
<dbReference type="CDD" id="cd00317">
    <property type="entry name" value="cyclophilin"/>
    <property type="match status" value="1"/>
</dbReference>
<sequence length="374" mass="41065">MKKIVLVVSLFLTLSLFAQNEEGIFAEIKTKRGVILIQLEYEKTPVTVANFISLAEGTNPQVEEKFKKKPYFDGLKFHRVISKTNGDANDFMIQGGDPTGTGSGGPGYKFEDEITDLKHDVPGILSMANSGPATNGSQFFITHIPTPHLDGKHTVFGKVIKGQDVVNATLKDDVIETITIIRKGSKAKKFDAPKIFASRDTYFAEFKAKKAALDAEKKKIALAPFKKDMDAKLAYFANSKKDAVTTPSGLQYKIITKGSGVKPEDGTKVYVHYAGFFEDAELFDSSYEEVSKTFGKFNQQKSNAKGYRPFPFQYGSKGGLIAGFLEALNMMNIGDKYLIFIPSNLGYGPSGFGGVIPPDANLIFELELLETQPD</sequence>
<accession>A0A916XWC8</accession>
<evidence type="ECO:0000256" key="1">
    <source>
        <dbReference type="ARBA" id="ARBA00000971"/>
    </source>
</evidence>
<dbReference type="EMBL" id="BMFG01000001">
    <property type="protein sequence ID" value="GGD16291.1"/>
    <property type="molecule type" value="Genomic_DNA"/>
</dbReference>
<dbReference type="Pfam" id="PF00160">
    <property type="entry name" value="Pro_isomerase"/>
    <property type="match status" value="1"/>
</dbReference>
<dbReference type="PANTHER" id="PTHR45625">
    <property type="entry name" value="PEPTIDYL-PROLYL CIS-TRANS ISOMERASE-RELATED"/>
    <property type="match status" value="1"/>
</dbReference>
<gene>
    <name evidence="9" type="primary">ppiA</name>
    <name evidence="9" type="ORF">GCM10011343_03990</name>
</gene>
<proteinExistence type="predicted"/>
<dbReference type="Pfam" id="PF00254">
    <property type="entry name" value="FKBP_C"/>
    <property type="match status" value="1"/>
</dbReference>
<dbReference type="SUPFAM" id="SSF50891">
    <property type="entry name" value="Cyclophilin-like"/>
    <property type="match status" value="1"/>
</dbReference>
<reference evidence="9" key="2">
    <citation type="submission" date="2020-09" db="EMBL/GenBank/DDBJ databases">
        <authorList>
            <person name="Sun Q."/>
            <person name="Zhou Y."/>
        </authorList>
    </citation>
    <scope>NUCLEOTIDE SEQUENCE</scope>
    <source>
        <strain evidence="9">CGMCC 1.12506</strain>
    </source>
</reference>
<dbReference type="SUPFAM" id="SSF54534">
    <property type="entry name" value="FKBP-like"/>
    <property type="match status" value="1"/>
</dbReference>
<dbReference type="RefSeq" id="WP_188360828.1">
    <property type="nucleotide sequence ID" value="NZ_BMFG01000001.1"/>
</dbReference>
<keyword evidence="3 5" id="KW-0697">Rotamase</keyword>
<comment type="catalytic activity">
    <reaction evidence="1 5">
        <text>[protein]-peptidylproline (omega=180) = [protein]-peptidylproline (omega=0)</text>
        <dbReference type="Rhea" id="RHEA:16237"/>
        <dbReference type="Rhea" id="RHEA-COMP:10747"/>
        <dbReference type="Rhea" id="RHEA-COMP:10748"/>
        <dbReference type="ChEBI" id="CHEBI:83833"/>
        <dbReference type="ChEBI" id="CHEBI:83834"/>
        <dbReference type="EC" id="5.2.1.8"/>
    </reaction>
</comment>
<evidence type="ECO:0000259" key="8">
    <source>
        <dbReference type="PROSITE" id="PS50072"/>
    </source>
</evidence>
<dbReference type="PROSITE" id="PS50059">
    <property type="entry name" value="FKBP_PPIASE"/>
    <property type="match status" value="1"/>
</dbReference>
<dbReference type="Gene3D" id="2.40.100.10">
    <property type="entry name" value="Cyclophilin-like"/>
    <property type="match status" value="1"/>
</dbReference>
<dbReference type="InterPro" id="IPR001179">
    <property type="entry name" value="PPIase_FKBP_dom"/>
</dbReference>
<dbReference type="AlphaFoldDB" id="A0A916XWC8"/>
<dbReference type="PROSITE" id="PS50072">
    <property type="entry name" value="CSA_PPIASE_2"/>
    <property type="match status" value="1"/>
</dbReference>
<keyword evidence="4 5" id="KW-0413">Isomerase</keyword>
<evidence type="ECO:0000259" key="7">
    <source>
        <dbReference type="PROSITE" id="PS50059"/>
    </source>
</evidence>
<dbReference type="GO" id="GO:0003755">
    <property type="term" value="F:peptidyl-prolyl cis-trans isomerase activity"/>
    <property type="evidence" value="ECO:0007669"/>
    <property type="project" value="UniProtKB-KW"/>
</dbReference>
<dbReference type="InterPro" id="IPR002130">
    <property type="entry name" value="Cyclophilin-type_PPIase_dom"/>
</dbReference>
<evidence type="ECO:0000313" key="10">
    <source>
        <dbReference type="Proteomes" id="UP000625735"/>
    </source>
</evidence>
<evidence type="ECO:0000256" key="2">
    <source>
        <dbReference type="ARBA" id="ARBA00013194"/>
    </source>
</evidence>
<comment type="caution">
    <text evidence="9">The sequence shown here is derived from an EMBL/GenBank/DDBJ whole genome shotgun (WGS) entry which is preliminary data.</text>
</comment>
<feature type="signal peptide" evidence="6">
    <location>
        <begin position="1"/>
        <end position="18"/>
    </location>
</feature>
<dbReference type="InterPro" id="IPR044666">
    <property type="entry name" value="Cyclophilin_A-like"/>
</dbReference>
<dbReference type="Proteomes" id="UP000625735">
    <property type="component" value="Unassembled WGS sequence"/>
</dbReference>
<evidence type="ECO:0000313" key="9">
    <source>
        <dbReference type="EMBL" id="GGD16291.1"/>
    </source>
</evidence>
<name>A0A916XWC8_9FLAO</name>
<keyword evidence="6" id="KW-0732">Signal</keyword>
<dbReference type="PRINTS" id="PR00153">
    <property type="entry name" value="CSAPPISMRASE"/>
</dbReference>
<dbReference type="Gene3D" id="3.10.50.40">
    <property type="match status" value="1"/>
</dbReference>
<dbReference type="InterPro" id="IPR046357">
    <property type="entry name" value="PPIase_dom_sf"/>
</dbReference>
<evidence type="ECO:0000256" key="6">
    <source>
        <dbReference type="SAM" id="SignalP"/>
    </source>
</evidence>
<dbReference type="EC" id="5.2.1.8" evidence="2 5"/>
<feature type="domain" description="PPIase FKBP-type" evidence="7">
    <location>
        <begin position="266"/>
        <end position="372"/>
    </location>
</feature>
<organism evidence="9 10">
    <name type="scientific">Flavobacterium orientale</name>
    <dbReference type="NCBI Taxonomy" id="1756020"/>
    <lineage>
        <taxon>Bacteria</taxon>
        <taxon>Pseudomonadati</taxon>
        <taxon>Bacteroidota</taxon>
        <taxon>Flavobacteriia</taxon>
        <taxon>Flavobacteriales</taxon>
        <taxon>Flavobacteriaceae</taxon>
        <taxon>Flavobacterium</taxon>
    </lineage>
</organism>
<feature type="domain" description="PPIase cyclophilin-type" evidence="8">
    <location>
        <begin position="33"/>
        <end position="168"/>
    </location>
</feature>
<evidence type="ECO:0000256" key="4">
    <source>
        <dbReference type="ARBA" id="ARBA00023235"/>
    </source>
</evidence>
<evidence type="ECO:0000256" key="5">
    <source>
        <dbReference type="PROSITE-ProRule" id="PRU00277"/>
    </source>
</evidence>
<reference evidence="9" key="1">
    <citation type="journal article" date="2014" name="Int. J. Syst. Evol. Microbiol.">
        <title>Complete genome sequence of Corynebacterium casei LMG S-19264T (=DSM 44701T), isolated from a smear-ripened cheese.</title>
        <authorList>
            <consortium name="US DOE Joint Genome Institute (JGI-PGF)"/>
            <person name="Walter F."/>
            <person name="Albersmeier A."/>
            <person name="Kalinowski J."/>
            <person name="Ruckert C."/>
        </authorList>
    </citation>
    <scope>NUCLEOTIDE SEQUENCE</scope>
    <source>
        <strain evidence="9">CGMCC 1.12506</strain>
    </source>
</reference>
<feature type="chain" id="PRO_5037299206" description="peptidylprolyl isomerase" evidence="6">
    <location>
        <begin position="19"/>
        <end position="374"/>
    </location>
</feature>